<organism evidence="1 2">
    <name type="scientific">Chryseobacterium taeanense</name>
    <dbReference type="NCBI Taxonomy" id="311334"/>
    <lineage>
        <taxon>Bacteria</taxon>
        <taxon>Pseudomonadati</taxon>
        <taxon>Bacteroidota</taxon>
        <taxon>Flavobacteriia</taxon>
        <taxon>Flavobacteriales</taxon>
        <taxon>Weeksellaceae</taxon>
        <taxon>Chryseobacterium group</taxon>
        <taxon>Chryseobacterium</taxon>
    </lineage>
</organism>
<dbReference type="RefSeq" id="WP_139164583.1">
    <property type="nucleotide sequence ID" value="NZ_FNDW01000002.1"/>
</dbReference>
<protein>
    <submittedName>
        <fullName evidence="1">Uncharacterized protein</fullName>
    </submittedName>
</protein>
<proteinExistence type="predicted"/>
<reference evidence="2" key="1">
    <citation type="submission" date="2016-10" db="EMBL/GenBank/DDBJ databases">
        <authorList>
            <person name="Varghese N."/>
            <person name="Submissions S."/>
        </authorList>
    </citation>
    <scope>NUCLEOTIDE SEQUENCE [LARGE SCALE GENOMIC DNA]</scope>
    <source>
        <strain evidence="2">DSM 17071</strain>
    </source>
</reference>
<name>A0A1G8FJB5_9FLAO</name>
<accession>A0A1G8FJB5</accession>
<dbReference type="Proteomes" id="UP000198869">
    <property type="component" value="Unassembled WGS sequence"/>
</dbReference>
<dbReference type="AlphaFoldDB" id="A0A1G8FJB5"/>
<evidence type="ECO:0000313" key="1">
    <source>
        <dbReference type="EMBL" id="SDH82195.1"/>
    </source>
</evidence>
<dbReference type="OrthoDB" id="1264643at2"/>
<sequence>MNISYYDFKNMPNQDQFSLVMNEGRIMNERTVNTLRYVLYEISHFTVEMIYNTQKNKVEGINVFQNKGAYSV</sequence>
<dbReference type="EMBL" id="FNDW01000002">
    <property type="protein sequence ID" value="SDH82195.1"/>
    <property type="molecule type" value="Genomic_DNA"/>
</dbReference>
<evidence type="ECO:0000313" key="2">
    <source>
        <dbReference type="Proteomes" id="UP000198869"/>
    </source>
</evidence>
<gene>
    <name evidence="1" type="ORF">SAMN05421846_102163</name>
</gene>
<keyword evidence="2" id="KW-1185">Reference proteome</keyword>